<dbReference type="NCBIfam" id="NF005540">
    <property type="entry name" value="PRK07203.1"/>
    <property type="match status" value="1"/>
</dbReference>
<evidence type="ECO:0000256" key="2">
    <source>
        <dbReference type="ARBA" id="ARBA00022801"/>
    </source>
</evidence>
<keyword evidence="3" id="KW-0862">Zinc</keyword>
<dbReference type="InterPro" id="IPR006680">
    <property type="entry name" value="Amidohydro-rel"/>
</dbReference>
<dbReference type="NCBIfam" id="TIGR03314">
    <property type="entry name" value="Se_ssnA"/>
    <property type="match status" value="1"/>
</dbReference>
<dbReference type="AlphaFoldDB" id="A0A0S6UBH8"/>
<dbReference type="GO" id="GO:0016810">
    <property type="term" value="F:hydrolase activity, acting on carbon-nitrogen (but not peptide) bonds"/>
    <property type="evidence" value="ECO:0007669"/>
    <property type="project" value="InterPro"/>
</dbReference>
<proteinExistence type="predicted"/>
<dbReference type="Pfam" id="PF01979">
    <property type="entry name" value="Amidohydro_1"/>
    <property type="match status" value="1"/>
</dbReference>
<dbReference type="CDD" id="cd01298">
    <property type="entry name" value="ATZ_TRZ_like"/>
    <property type="match status" value="1"/>
</dbReference>
<dbReference type="Gene3D" id="2.30.40.10">
    <property type="entry name" value="Urease, subunit C, domain 1"/>
    <property type="match status" value="1"/>
</dbReference>
<protein>
    <submittedName>
        <fullName evidence="6">Cytosine deaminase and related metal-dependent hydrolases</fullName>
    </submittedName>
</protein>
<dbReference type="GO" id="GO:0046872">
    <property type="term" value="F:metal ion binding"/>
    <property type="evidence" value="ECO:0007669"/>
    <property type="project" value="UniProtKB-KW"/>
</dbReference>
<dbReference type="SUPFAM" id="SSF51556">
    <property type="entry name" value="Metallo-dependent hydrolases"/>
    <property type="match status" value="1"/>
</dbReference>
<evidence type="ECO:0000256" key="1">
    <source>
        <dbReference type="ARBA" id="ARBA00022723"/>
    </source>
</evidence>
<dbReference type="InterPro" id="IPR017700">
    <property type="entry name" value="Aminohydrolase_SsnA"/>
</dbReference>
<evidence type="ECO:0000259" key="4">
    <source>
        <dbReference type="Pfam" id="PF01979"/>
    </source>
</evidence>
<dbReference type="Gene3D" id="3.20.20.140">
    <property type="entry name" value="Metal-dependent hydrolases"/>
    <property type="match status" value="1"/>
</dbReference>
<accession>A0A0S6UBH8</accession>
<keyword evidence="2 6" id="KW-0378">Hydrolase</keyword>
<evidence type="ECO:0000313" key="6">
    <source>
        <dbReference type="EMBL" id="GAF25139.1"/>
    </source>
</evidence>
<evidence type="ECO:0000259" key="5">
    <source>
        <dbReference type="Pfam" id="PF22039"/>
    </source>
</evidence>
<reference evidence="6" key="1">
    <citation type="journal article" date="2014" name="Gene">
        <title>Genome-guided analysis of transformation efficiency and carbon dioxide assimilation by Moorella thermoacetica Y72.</title>
        <authorList>
            <person name="Tsukahara K."/>
            <person name="Kita A."/>
            <person name="Nakashimada Y."/>
            <person name="Hoshino T."/>
            <person name="Murakami K."/>
        </authorList>
    </citation>
    <scope>NUCLEOTIDE SEQUENCE [LARGE SCALE GENOMIC DNA]</scope>
    <source>
        <strain evidence="6">Y72</strain>
    </source>
</reference>
<name>A0A0S6UBH8_NEOTH</name>
<feature type="domain" description="Amidohydrolase-related" evidence="4">
    <location>
        <begin position="56"/>
        <end position="411"/>
    </location>
</feature>
<dbReference type="PANTHER" id="PTHR43794:SF11">
    <property type="entry name" value="AMIDOHYDROLASE-RELATED DOMAIN-CONTAINING PROTEIN"/>
    <property type="match status" value="1"/>
</dbReference>
<dbReference type="InterPro" id="IPR011059">
    <property type="entry name" value="Metal-dep_hydrolase_composite"/>
</dbReference>
<organism evidence="6">
    <name type="scientific">Moorella thermoacetica Y72</name>
    <dbReference type="NCBI Taxonomy" id="1325331"/>
    <lineage>
        <taxon>Bacteria</taxon>
        <taxon>Bacillati</taxon>
        <taxon>Bacillota</taxon>
        <taxon>Clostridia</taxon>
        <taxon>Neomoorellales</taxon>
        <taxon>Neomoorellaceae</taxon>
        <taxon>Neomoorella</taxon>
    </lineage>
</organism>
<feature type="domain" description="Aminodeoxyfutalosine deaminase/Imidazolonepropionase-like composite" evidence="5">
    <location>
        <begin position="22"/>
        <end position="47"/>
    </location>
</feature>
<keyword evidence="1" id="KW-0479">Metal-binding</keyword>
<dbReference type="InterPro" id="IPR054418">
    <property type="entry name" value="MQNX/HUTI_composite_N"/>
</dbReference>
<dbReference type="EMBL" id="DF238840">
    <property type="protein sequence ID" value="GAF25139.1"/>
    <property type="molecule type" value="Genomic_DNA"/>
</dbReference>
<dbReference type="Pfam" id="PF22039">
    <property type="entry name" value="HUTI_composite_bact"/>
    <property type="match status" value="1"/>
</dbReference>
<evidence type="ECO:0000256" key="3">
    <source>
        <dbReference type="ARBA" id="ARBA00022833"/>
    </source>
</evidence>
<gene>
    <name evidence="6" type="ORF">MTY_0469</name>
</gene>
<dbReference type="InterPro" id="IPR050287">
    <property type="entry name" value="MTA/SAH_deaminase"/>
</dbReference>
<dbReference type="InterPro" id="IPR032466">
    <property type="entry name" value="Metal_Hydrolase"/>
</dbReference>
<dbReference type="SUPFAM" id="SSF51338">
    <property type="entry name" value="Composite domain of metallo-dependent hydrolases"/>
    <property type="match status" value="1"/>
</dbReference>
<dbReference type="PANTHER" id="PTHR43794">
    <property type="entry name" value="AMINOHYDROLASE SSNA-RELATED"/>
    <property type="match status" value="1"/>
</dbReference>
<dbReference type="RefSeq" id="WP_025773211.1">
    <property type="nucleotide sequence ID" value="NZ_DF238840.1"/>
</dbReference>
<dbReference type="Proteomes" id="UP000063718">
    <property type="component" value="Unassembled WGS sequence"/>
</dbReference>
<sequence>MLLIGNGRLLSLVPGKPYQEDGAVAIDGDLIVAVGPTAELKARYPAAEWLDARGMVIMPGMINTHMHLYSTFARGMALKDPPPTNFLEILQRLWWRLDKALTLEDVYYSALLPLIDCIKSGTTTILDHHASPYAVTGSLEMIARAAMETGVRTCLAYEVSDRDGKEIMRQGIAENIAAIKKYRGKEGLISATFGLHASLTLSDATLEACREAEGEVGSGFHIHVAEGIQDVEDALAKSGKRVVERLAVNGILGPNTIAAHCVHVTDREIAILKETGTLVVHNPESNMGNAVGCAPVGDMLAAGVPVGLGTDGYTSDMFESLKTANVLRKFVSGDPGAGWAEVPAMAFENNRRIASRFFPHPLGRLEPGAYADVILVDYQAPTPLGRDNWFGHLLFGFNGGLVDTTVVGGKVLMQRRRLLHLDEAAIAARARELAIKVWERF</sequence>